<gene>
    <name evidence="3" type="ORF">Tci_034429</name>
</gene>
<feature type="compositionally biased region" description="Low complexity" evidence="1">
    <location>
        <begin position="276"/>
        <end position="293"/>
    </location>
</feature>
<name>A0A6L2LKW2_TANCI</name>
<dbReference type="AlphaFoldDB" id="A0A6L2LKW2"/>
<protein>
    <submittedName>
        <fullName evidence="3">Retrovirus-related Pol polyprotein from transposon TNT 1-94</fullName>
    </submittedName>
</protein>
<dbReference type="InterPro" id="IPR013103">
    <property type="entry name" value="RVT_2"/>
</dbReference>
<accession>A0A6L2LKW2</accession>
<sequence>MIYKVKLDELGGILKNKARMVAHGYRQEEGTDFEESFALVARLDAIRIFLAYVDHVNMIVYQMDVKMAFLNGIPHEEVYVSQPDGFVHRDNLNHVYKLKNALYGLKQAPHVCDPVDTPTVEKSKLDEDTHGKAIDPTHYHGMVGTLMYITSSRPDLTFVVCMCSWSTPREIGNSMAENNLEHIVDLNNDNTMDFQLGGIKKVIWVDDLRSLRSVTLELETSQLSVAKLVDMGICRYNGLGYGKMVDDLSDNGEDDAAEAGVGEGQDDDRGGVNFMSNTTVYSTTPSSTPTPFSLFGDANAGPSTFQNQRNDMDEE</sequence>
<dbReference type="EMBL" id="BKCJ010004676">
    <property type="protein sequence ID" value="GEU62451.1"/>
    <property type="molecule type" value="Genomic_DNA"/>
</dbReference>
<evidence type="ECO:0000256" key="1">
    <source>
        <dbReference type="SAM" id="MobiDB-lite"/>
    </source>
</evidence>
<comment type="caution">
    <text evidence="3">The sequence shown here is derived from an EMBL/GenBank/DDBJ whole genome shotgun (WGS) entry which is preliminary data.</text>
</comment>
<dbReference type="Pfam" id="PF07727">
    <property type="entry name" value="RVT_2"/>
    <property type="match status" value="1"/>
</dbReference>
<organism evidence="3">
    <name type="scientific">Tanacetum cinerariifolium</name>
    <name type="common">Dalmatian daisy</name>
    <name type="synonym">Chrysanthemum cinerariifolium</name>
    <dbReference type="NCBI Taxonomy" id="118510"/>
    <lineage>
        <taxon>Eukaryota</taxon>
        <taxon>Viridiplantae</taxon>
        <taxon>Streptophyta</taxon>
        <taxon>Embryophyta</taxon>
        <taxon>Tracheophyta</taxon>
        <taxon>Spermatophyta</taxon>
        <taxon>Magnoliopsida</taxon>
        <taxon>eudicotyledons</taxon>
        <taxon>Gunneridae</taxon>
        <taxon>Pentapetalae</taxon>
        <taxon>asterids</taxon>
        <taxon>campanulids</taxon>
        <taxon>Asterales</taxon>
        <taxon>Asteraceae</taxon>
        <taxon>Asteroideae</taxon>
        <taxon>Anthemideae</taxon>
        <taxon>Anthemidinae</taxon>
        <taxon>Tanacetum</taxon>
    </lineage>
</organism>
<feature type="domain" description="Reverse transcriptase Ty1/copia-type" evidence="2">
    <location>
        <begin position="2"/>
        <end position="126"/>
    </location>
</feature>
<feature type="region of interest" description="Disordered" evidence="1">
    <location>
        <begin position="252"/>
        <end position="315"/>
    </location>
</feature>
<proteinExistence type="predicted"/>
<reference evidence="3" key="1">
    <citation type="journal article" date="2019" name="Sci. Rep.">
        <title>Draft genome of Tanacetum cinerariifolium, the natural source of mosquito coil.</title>
        <authorList>
            <person name="Yamashiro T."/>
            <person name="Shiraishi A."/>
            <person name="Satake H."/>
            <person name="Nakayama K."/>
        </authorList>
    </citation>
    <scope>NUCLEOTIDE SEQUENCE</scope>
</reference>
<evidence type="ECO:0000313" key="3">
    <source>
        <dbReference type="EMBL" id="GEU62451.1"/>
    </source>
</evidence>
<evidence type="ECO:0000259" key="2">
    <source>
        <dbReference type="Pfam" id="PF07727"/>
    </source>
</evidence>